<dbReference type="Proteomes" id="UP001212841">
    <property type="component" value="Unassembled WGS sequence"/>
</dbReference>
<dbReference type="NCBIfam" id="TIGR01613">
    <property type="entry name" value="primase_Cterm"/>
    <property type="match status" value="1"/>
</dbReference>
<dbReference type="InterPro" id="IPR015330">
    <property type="entry name" value="DNA_primase/pol_bifunc_N"/>
</dbReference>
<dbReference type="InterPro" id="IPR014015">
    <property type="entry name" value="Helicase_SF3_DNA-vir"/>
</dbReference>
<evidence type="ECO:0000259" key="4">
    <source>
        <dbReference type="PROSITE" id="PS51206"/>
    </source>
</evidence>
<accession>A0AAD5X314</accession>
<dbReference type="SMART" id="SM00943">
    <property type="entry name" value="Prim-Pol"/>
    <property type="match status" value="1"/>
</dbReference>
<dbReference type="PANTHER" id="PTHR35372:SF2">
    <property type="entry name" value="SF3 HELICASE DOMAIN-CONTAINING PROTEIN"/>
    <property type="match status" value="1"/>
</dbReference>
<keyword evidence="6" id="KW-1185">Reference proteome</keyword>
<evidence type="ECO:0000313" key="6">
    <source>
        <dbReference type="Proteomes" id="UP001212841"/>
    </source>
</evidence>
<evidence type="ECO:0000256" key="2">
    <source>
        <dbReference type="ARBA" id="ARBA00022801"/>
    </source>
</evidence>
<gene>
    <name evidence="5" type="ORF">HK097_005885</name>
</gene>
<dbReference type="InterPro" id="IPR027417">
    <property type="entry name" value="P-loop_NTPase"/>
</dbReference>
<evidence type="ECO:0000256" key="3">
    <source>
        <dbReference type="ARBA" id="ARBA00022840"/>
    </source>
</evidence>
<dbReference type="AlphaFoldDB" id="A0AAD5X314"/>
<dbReference type="GO" id="GO:0016787">
    <property type="term" value="F:hydrolase activity"/>
    <property type="evidence" value="ECO:0007669"/>
    <property type="project" value="UniProtKB-KW"/>
</dbReference>
<evidence type="ECO:0000256" key="1">
    <source>
        <dbReference type="ARBA" id="ARBA00022741"/>
    </source>
</evidence>
<dbReference type="Pfam" id="PF09250">
    <property type="entry name" value="Prim-Pol"/>
    <property type="match status" value="1"/>
</dbReference>
<dbReference type="InterPro" id="IPR014818">
    <property type="entry name" value="Phage/plasmid_primase_P4_C"/>
</dbReference>
<dbReference type="PROSITE" id="PS51206">
    <property type="entry name" value="SF3_HELICASE_1"/>
    <property type="match status" value="1"/>
</dbReference>
<dbReference type="PANTHER" id="PTHR35372">
    <property type="entry name" value="ATP BINDING PROTEIN-RELATED"/>
    <property type="match status" value="1"/>
</dbReference>
<dbReference type="InterPro" id="IPR006500">
    <property type="entry name" value="Helicase_put_C_phage/plasmid"/>
</dbReference>
<keyword evidence="1" id="KW-0547">Nucleotide-binding</keyword>
<evidence type="ECO:0000313" key="5">
    <source>
        <dbReference type="EMBL" id="KAJ3052682.1"/>
    </source>
</evidence>
<organism evidence="5 6">
    <name type="scientific">Rhizophlyctis rosea</name>
    <dbReference type="NCBI Taxonomy" id="64517"/>
    <lineage>
        <taxon>Eukaryota</taxon>
        <taxon>Fungi</taxon>
        <taxon>Fungi incertae sedis</taxon>
        <taxon>Chytridiomycota</taxon>
        <taxon>Chytridiomycota incertae sedis</taxon>
        <taxon>Chytridiomycetes</taxon>
        <taxon>Rhizophlyctidales</taxon>
        <taxon>Rhizophlyctidaceae</taxon>
        <taxon>Rhizophlyctis</taxon>
    </lineage>
</organism>
<name>A0AAD5X314_9FUNG</name>
<dbReference type="Pfam" id="PF08706">
    <property type="entry name" value="D5_N"/>
    <property type="match status" value="1"/>
</dbReference>
<keyword evidence="2" id="KW-0378">Hydrolase</keyword>
<feature type="domain" description="SF3 helicase" evidence="4">
    <location>
        <begin position="476"/>
        <end position="636"/>
    </location>
</feature>
<sequence>MPQTELFRVAKNMKRANPAFNPIPASSETKRPLGKWGGDTYLFERDFPKREAWEPGCNLGLLVSDEYVVIDVDNKTPAIKSRKLNYSEATGVADFQTLIANNEPLPQTLTVTTPSGGKHYYFALTGREDELKLKNWTACMKLDGKLVAVDLSDQYKVPMAPLPNWILNNIVGAHESHEKHFEVQQYTSEPSVNEAPTNDDVATFKASPWWQPCFEIEASPDSNNFYIITAKEPYNCDICERRHVNNTNHPFLVRNAGTLRFVCRPGKGFNVLLEEDSLNKWAQFHPSTKQLIETMDITNRAVSEVLHGDLKDSVFPTMKPLLWRVFIQETGIWRDEFRNVIMRPLVDTYVRRAKQLHKICIKLQKAEDDTWNERAKMAALLAYSLSMTKKKDDHLQALFELVRDSRKEDIFNSKKHLLHCANGVYDLKEKRFRKAERKDYSTMSTQIKYVPYDEHPEEKRQLLEKHLDDIMLGRNDLIDFLLKVISSSLDGFIVDQQFYMFHGRGANAKSLLVKLIKRALGDYAAPIPSSQVTKPTLNAQSATPSLSALENKRGAFLTEMEDKVMYTELIKMAAGGDETSGRKLFKDQKNILLSATIFIAVNDLPTIEDKTHGFWQELVLIPFDAKFIDTEPKHPNEKRIIEGFEDQLLECADTFLALLIKTYITTYATEG</sequence>
<dbReference type="EMBL" id="JADGJD010000276">
    <property type="protein sequence ID" value="KAJ3052682.1"/>
    <property type="molecule type" value="Genomic_DNA"/>
</dbReference>
<comment type="caution">
    <text evidence="5">The sequence shown here is derived from an EMBL/GenBank/DDBJ whole genome shotgun (WGS) entry which is preliminary data.</text>
</comment>
<dbReference type="SUPFAM" id="SSF56747">
    <property type="entry name" value="Prim-pol domain"/>
    <property type="match status" value="1"/>
</dbReference>
<protein>
    <recommendedName>
        <fullName evidence="4">SF3 helicase domain-containing protein</fullName>
    </recommendedName>
</protein>
<proteinExistence type="predicted"/>
<dbReference type="GO" id="GO:0005524">
    <property type="term" value="F:ATP binding"/>
    <property type="evidence" value="ECO:0007669"/>
    <property type="project" value="UniProtKB-KW"/>
</dbReference>
<feature type="non-terminal residue" evidence="5">
    <location>
        <position position="671"/>
    </location>
</feature>
<dbReference type="Gene3D" id="3.40.50.300">
    <property type="entry name" value="P-loop containing nucleotide triphosphate hydrolases"/>
    <property type="match status" value="1"/>
</dbReference>
<dbReference type="InterPro" id="IPR051620">
    <property type="entry name" value="ORF904-like_C"/>
</dbReference>
<keyword evidence="3" id="KW-0067">ATP-binding</keyword>
<reference evidence="5" key="1">
    <citation type="submission" date="2020-05" db="EMBL/GenBank/DDBJ databases">
        <title>Phylogenomic resolution of chytrid fungi.</title>
        <authorList>
            <person name="Stajich J.E."/>
            <person name="Amses K."/>
            <person name="Simmons R."/>
            <person name="Seto K."/>
            <person name="Myers J."/>
            <person name="Bonds A."/>
            <person name="Quandt C.A."/>
            <person name="Barry K."/>
            <person name="Liu P."/>
            <person name="Grigoriev I."/>
            <person name="Longcore J.E."/>
            <person name="James T.Y."/>
        </authorList>
    </citation>
    <scope>NUCLEOTIDE SEQUENCE</scope>
    <source>
        <strain evidence="5">JEL0318</strain>
    </source>
</reference>